<sequence length="153" mass="15908">MADAAPVDEAVRPQRSITSFLGARYAAPVTDSVILAEYIKTAPLAAGQANECLRSSYGPPAPEAFDDAEHAASLGASRVSPALLAEQAAERLRVSQCEEADAMAADGDDDALAEQELREVEEEAILEGPAPPIKVVDADEDNMVVSDGSGIAI</sequence>
<protein>
    <submittedName>
        <fullName evidence="1 3">Uncharacterized protein</fullName>
    </submittedName>
</protein>
<dbReference type="EMBL" id="MU003697">
    <property type="protein sequence ID" value="KAF2812200.1"/>
    <property type="molecule type" value="Genomic_DNA"/>
</dbReference>
<reference evidence="1 3" key="1">
    <citation type="journal article" date="2020" name="Stud. Mycol.">
        <title>101 Dothideomycetes genomes: a test case for predicting lifestyles and emergence of pathogens.</title>
        <authorList>
            <person name="Haridas S."/>
            <person name="Albert R."/>
            <person name="Binder M."/>
            <person name="Bloem J."/>
            <person name="Labutti K."/>
            <person name="Salamov A."/>
            <person name="Andreopoulos B."/>
            <person name="Baker S."/>
            <person name="Barry K."/>
            <person name="Bills G."/>
            <person name="Bluhm B."/>
            <person name="Cannon C."/>
            <person name="Castanera R."/>
            <person name="Culley D."/>
            <person name="Daum C."/>
            <person name="Ezra D."/>
            <person name="Gonzalez J."/>
            <person name="Henrissat B."/>
            <person name="Kuo A."/>
            <person name="Liang C."/>
            <person name="Lipzen A."/>
            <person name="Lutzoni F."/>
            <person name="Magnuson J."/>
            <person name="Mondo S."/>
            <person name="Nolan M."/>
            <person name="Ohm R."/>
            <person name="Pangilinan J."/>
            <person name="Park H.-J."/>
            <person name="Ramirez L."/>
            <person name="Alfaro M."/>
            <person name="Sun H."/>
            <person name="Tritt A."/>
            <person name="Yoshinaga Y."/>
            <person name="Zwiers L.-H."/>
            <person name="Turgeon B."/>
            <person name="Goodwin S."/>
            <person name="Spatafora J."/>
            <person name="Crous P."/>
            <person name="Grigoriev I."/>
        </authorList>
    </citation>
    <scope>NUCLEOTIDE SEQUENCE</scope>
    <source>
        <strain evidence="1 3">CBS 304.34</strain>
    </source>
</reference>
<reference evidence="3" key="3">
    <citation type="submission" date="2025-04" db="UniProtKB">
        <authorList>
            <consortium name="RefSeq"/>
        </authorList>
    </citation>
    <scope>IDENTIFICATION</scope>
    <source>
        <strain evidence="3">CBS 304.34</strain>
    </source>
</reference>
<evidence type="ECO:0000313" key="1">
    <source>
        <dbReference type="EMBL" id="KAF2812200.1"/>
    </source>
</evidence>
<accession>A0A6A6YTR8</accession>
<dbReference type="GeneID" id="54468726"/>
<evidence type="ECO:0000313" key="2">
    <source>
        <dbReference type="Proteomes" id="UP000504636"/>
    </source>
</evidence>
<dbReference type="AlphaFoldDB" id="A0A6A6YTR8"/>
<dbReference type="RefSeq" id="XP_033579164.1">
    <property type="nucleotide sequence ID" value="XM_033727833.1"/>
</dbReference>
<dbReference type="Proteomes" id="UP000504636">
    <property type="component" value="Unplaced"/>
</dbReference>
<proteinExistence type="predicted"/>
<organism evidence="1">
    <name type="scientific">Mytilinidion resinicola</name>
    <dbReference type="NCBI Taxonomy" id="574789"/>
    <lineage>
        <taxon>Eukaryota</taxon>
        <taxon>Fungi</taxon>
        <taxon>Dikarya</taxon>
        <taxon>Ascomycota</taxon>
        <taxon>Pezizomycotina</taxon>
        <taxon>Dothideomycetes</taxon>
        <taxon>Pleosporomycetidae</taxon>
        <taxon>Mytilinidiales</taxon>
        <taxon>Mytilinidiaceae</taxon>
        <taxon>Mytilinidion</taxon>
    </lineage>
</organism>
<name>A0A6A6YTR8_9PEZI</name>
<keyword evidence="2" id="KW-1185">Reference proteome</keyword>
<gene>
    <name evidence="1 3" type="ORF">BDZ99DRAFT_568930</name>
</gene>
<evidence type="ECO:0000313" key="3">
    <source>
        <dbReference type="RefSeq" id="XP_033579164.1"/>
    </source>
</evidence>
<reference evidence="3" key="2">
    <citation type="submission" date="2020-04" db="EMBL/GenBank/DDBJ databases">
        <authorList>
            <consortium name="NCBI Genome Project"/>
        </authorList>
    </citation>
    <scope>NUCLEOTIDE SEQUENCE</scope>
    <source>
        <strain evidence="3">CBS 304.34</strain>
    </source>
</reference>